<comment type="similarity">
    <text evidence="6">Belongs to the Vsr family.</text>
</comment>
<accession>A0A6P0GB78</accession>
<dbReference type="CDD" id="cd00221">
    <property type="entry name" value="Vsr"/>
    <property type="match status" value="1"/>
</dbReference>
<dbReference type="GO" id="GO:0006298">
    <property type="term" value="P:mismatch repair"/>
    <property type="evidence" value="ECO:0007669"/>
    <property type="project" value="InterPro"/>
</dbReference>
<dbReference type="InterPro" id="IPR004603">
    <property type="entry name" value="DNA_mismatch_endonuc_vsr"/>
</dbReference>
<dbReference type="GO" id="GO:0004519">
    <property type="term" value="F:endonuclease activity"/>
    <property type="evidence" value="ECO:0007669"/>
    <property type="project" value="UniProtKB-KW"/>
</dbReference>
<keyword evidence="1" id="KW-0540">Nuclease</keyword>
<keyword evidence="2 7" id="KW-0255">Endonuclease</keyword>
<dbReference type="SUPFAM" id="SSF52980">
    <property type="entry name" value="Restriction endonuclease-like"/>
    <property type="match status" value="1"/>
</dbReference>
<evidence type="ECO:0000256" key="4">
    <source>
        <dbReference type="ARBA" id="ARBA00022801"/>
    </source>
</evidence>
<dbReference type="RefSeq" id="WP_163475652.1">
    <property type="nucleotide sequence ID" value="NZ_JAAGWE010000011.1"/>
</dbReference>
<evidence type="ECO:0000256" key="3">
    <source>
        <dbReference type="ARBA" id="ARBA00022763"/>
    </source>
</evidence>
<gene>
    <name evidence="7" type="ORF">GCU54_05405</name>
</gene>
<evidence type="ECO:0000256" key="2">
    <source>
        <dbReference type="ARBA" id="ARBA00022759"/>
    </source>
</evidence>
<dbReference type="InterPro" id="IPR011335">
    <property type="entry name" value="Restrct_endonuc-II-like"/>
</dbReference>
<comment type="caution">
    <text evidence="7">The sequence shown here is derived from an EMBL/GenBank/DDBJ whole genome shotgun (WGS) entry which is preliminary data.</text>
</comment>
<evidence type="ECO:0000256" key="6">
    <source>
        <dbReference type="ARBA" id="ARBA00029466"/>
    </source>
</evidence>
<proteinExistence type="inferred from homology"/>
<dbReference type="EMBL" id="JAAGWE010000011">
    <property type="protein sequence ID" value="NEM05456.1"/>
    <property type="molecule type" value="Genomic_DNA"/>
</dbReference>
<keyword evidence="4" id="KW-0378">Hydrolase</keyword>
<protein>
    <submittedName>
        <fullName evidence="7">Very short patch repair endonuclease</fullName>
    </submittedName>
</protein>
<name>A0A6P0GB78_9ACTN</name>
<dbReference type="Gene3D" id="3.40.960.10">
    <property type="entry name" value="VSR Endonuclease"/>
    <property type="match status" value="1"/>
</dbReference>
<dbReference type="AlphaFoldDB" id="A0A6P0GB78"/>
<dbReference type="GO" id="GO:0016787">
    <property type="term" value="F:hydrolase activity"/>
    <property type="evidence" value="ECO:0007669"/>
    <property type="project" value="UniProtKB-KW"/>
</dbReference>
<sequence>MSKQPRADTAPELALRRLLHSRGKRYRVGWPVPGMPRRKLDIAFTKAHVAVNVHGCFWHGCPVHATWPASNADWWRQKIEKNKVRDEETRHHLEDLGWTVVEVWEHESPEEALERVLGVLEGQRDEGHGESTAMTVGDAG</sequence>
<evidence type="ECO:0000313" key="7">
    <source>
        <dbReference type="EMBL" id="NEM05456.1"/>
    </source>
</evidence>
<evidence type="ECO:0000256" key="1">
    <source>
        <dbReference type="ARBA" id="ARBA00022722"/>
    </source>
</evidence>
<keyword evidence="5" id="KW-0234">DNA repair</keyword>
<dbReference type="Pfam" id="PF03852">
    <property type="entry name" value="Vsr"/>
    <property type="match status" value="1"/>
</dbReference>
<organism evidence="7 8">
    <name type="scientific">Geodermatophilus normandii</name>
    <dbReference type="NCBI Taxonomy" id="1137989"/>
    <lineage>
        <taxon>Bacteria</taxon>
        <taxon>Bacillati</taxon>
        <taxon>Actinomycetota</taxon>
        <taxon>Actinomycetes</taxon>
        <taxon>Geodermatophilales</taxon>
        <taxon>Geodermatophilaceae</taxon>
        <taxon>Geodermatophilus</taxon>
    </lineage>
</organism>
<reference evidence="7 8" key="1">
    <citation type="submission" date="2019-12" db="EMBL/GenBank/DDBJ databases">
        <title>WGS of CPCC 203550 I12A-02606.</title>
        <authorList>
            <person name="Jiang Z."/>
        </authorList>
    </citation>
    <scope>NUCLEOTIDE SEQUENCE [LARGE SCALE GENOMIC DNA]</scope>
    <source>
        <strain evidence="7 8">I12A-02606</strain>
    </source>
</reference>
<evidence type="ECO:0000313" key="8">
    <source>
        <dbReference type="Proteomes" id="UP000471126"/>
    </source>
</evidence>
<dbReference type="Proteomes" id="UP000471126">
    <property type="component" value="Unassembled WGS sequence"/>
</dbReference>
<evidence type="ECO:0000256" key="5">
    <source>
        <dbReference type="ARBA" id="ARBA00023204"/>
    </source>
</evidence>
<keyword evidence="3" id="KW-0227">DNA damage</keyword>